<gene>
    <name evidence="2" type="ORF">LTRI10_LOCUS29677</name>
</gene>
<protein>
    <submittedName>
        <fullName evidence="2">Uncharacterized protein</fullName>
    </submittedName>
</protein>
<dbReference type="Proteomes" id="UP001497516">
    <property type="component" value="Chromosome 5"/>
</dbReference>
<keyword evidence="3" id="KW-1185">Reference proteome</keyword>
<dbReference type="AlphaFoldDB" id="A0AAV2ES50"/>
<accession>A0AAV2ES50</accession>
<reference evidence="2 3" key="1">
    <citation type="submission" date="2024-04" db="EMBL/GenBank/DDBJ databases">
        <authorList>
            <person name="Fracassetti M."/>
        </authorList>
    </citation>
    <scope>NUCLEOTIDE SEQUENCE [LARGE SCALE GENOMIC DNA]</scope>
</reference>
<feature type="region of interest" description="Disordered" evidence="1">
    <location>
        <begin position="74"/>
        <end position="101"/>
    </location>
</feature>
<feature type="region of interest" description="Disordered" evidence="1">
    <location>
        <begin position="42"/>
        <end position="62"/>
    </location>
</feature>
<sequence length="125" mass="13510">MTSKSIEANLEAQEDIVGKVREDRETTKIAGKLAGRLAGVSSLATSPEPNSPKALGNEAPSTRNAVVVAVSRSEIRGGRSGRRNTEGSRFSGDPNHHETRPHWYRLVGADERSTGVVSEFNLDLR</sequence>
<evidence type="ECO:0000313" key="2">
    <source>
        <dbReference type="EMBL" id="CAL1388774.1"/>
    </source>
</evidence>
<organism evidence="2 3">
    <name type="scientific">Linum trigynum</name>
    <dbReference type="NCBI Taxonomy" id="586398"/>
    <lineage>
        <taxon>Eukaryota</taxon>
        <taxon>Viridiplantae</taxon>
        <taxon>Streptophyta</taxon>
        <taxon>Embryophyta</taxon>
        <taxon>Tracheophyta</taxon>
        <taxon>Spermatophyta</taxon>
        <taxon>Magnoliopsida</taxon>
        <taxon>eudicotyledons</taxon>
        <taxon>Gunneridae</taxon>
        <taxon>Pentapetalae</taxon>
        <taxon>rosids</taxon>
        <taxon>fabids</taxon>
        <taxon>Malpighiales</taxon>
        <taxon>Linaceae</taxon>
        <taxon>Linum</taxon>
    </lineage>
</organism>
<evidence type="ECO:0000313" key="3">
    <source>
        <dbReference type="Proteomes" id="UP001497516"/>
    </source>
</evidence>
<dbReference type="EMBL" id="OZ034818">
    <property type="protein sequence ID" value="CAL1388774.1"/>
    <property type="molecule type" value="Genomic_DNA"/>
</dbReference>
<name>A0AAV2ES50_9ROSI</name>
<proteinExistence type="predicted"/>
<evidence type="ECO:0000256" key="1">
    <source>
        <dbReference type="SAM" id="MobiDB-lite"/>
    </source>
</evidence>